<feature type="binding site" evidence="1">
    <location>
        <position position="77"/>
    </location>
    <ligand>
        <name>Ni(2+)</name>
        <dbReference type="ChEBI" id="CHEBI:49786"/>
    </ligand>
</feature>
<keyword evidence="5" id="KW-1185">Reference proteome</keyword>
<evidence type="ECO:0000313" key="4">
    <source>
        <dbReference type="EMBL" id="TCO71017.1"/>
    </source>
</evidence>
<sequence>MSTEERRKEIIKIFRNKEKTTTGAELAKKFNVSRQVIVQDIAVMRAQGENILATSNGYMIPKFDGKKKNIKTIVCRHEGYIHMEEELKIMVDMGAKVLDVIIEHPIYGDIRSTLMIGSRMDIEDFIGKVKKNQAAPLASLTGGEHIHTIEVPNDRAYHKIIALLKEKGYLLKGE</sequence>
<feature type="binding site" evidence="1">
    <location>
        <position position="145"/>
    </location>
    <ligand>
        <name>Ni(2+)</name>
        <dbReference type="ChEBI" id="CHEBI:49786"/>
    </ligand>
</feature>
<dbReference type="RefSeq" id="WP_132246747.1">
    <property type="nucleotide sequence ID" value="NZ_SLWV01000023.1"/>
</dbReference>
<dbReference type="PANTHER" id="PTHR40068">
    <property type="entry name" value="TRANSCRIPTION REPRESSOR NIAR-RELATED"/>
    <property type="match status" value="1"/>
</dbReference>
<keyword evidence="1" id="KW-0479">Metal-binding</keyword>
<dbReference type="PANTHER" id="PTHR40068:SF1">
    <property type="entry name" value="TRANSCRIPTION REPRESSOR NIAR-RELATED"/>
    <property type="match status" value="1"/>
</dbReference>
<protein>
    <recommendedName>
        <fullName evidence="6">Transcriptional regulator</fullName>
    </recommendedName>
</protein>
<dbReference type="SUPFAM" id="SSF75500">
    <property type="entry name" value="Putative transcriptional regulator TM1602, C-terminal domain"/>
    <property type="match status" value="1"/>
</dbReference>
<feature type="binding site" evidence="1">
    <location>
        <position position="147"/>
    </location>
    <ligand>
        <name>Ni(2+)</name>
        <dbReference type="ChEBI" id="CHEBI:49786"/>
    </ligand>
</feature>
<evidence type="ECO:0000259" key="2">
    <source>
        <dbReference type="Pfam" id="PF02829"/>
    </source>
</evidence>
<dbReference type="Gene3D" id="1.10.10.10">
    <property type="entry name" value="Winged helix-like DNA-binding domain superfamily/Winged helix DNA-binding domain"/>
    <property type="match status" value="1"/>
</dbReference>
<evidence type="ECO:0000256" key="1">
    <source>
        <dbReference type="PIRSR" id="PIRSR037847-1"/>
    </source>
</evidence>
<dbReference type="SUPFAM" id="SSF46785">
    <property type="entry name" value="Winged helix' DNA-binding domain"/>
    <property type="match status" value="1"/>
</dbReference>
<dbReference type="InterPro" id="IPR035922">
    <property type="entry name" value="3H_dom_sf"/>
</dbReference>
<dbReference type="AlphaFoldDB" id="A0A4R2KFL1"/>
<dbReference type="InterPro" id="IPR026043">
    <property type="entry name" value="NadR"/>
</dbReference>
<evidence type="ECO:0008006" key="6">
    <source>
        <dbReference type="Google" id="ProtNLM"/>
    </source>
</evidence>
<dbReference type="PIRSF" id="PIRSF037847">
    <property type="entry name" value="NiaR"/>
    <property type="match status" value="1"/>
</dbReference>
<dbReference type="InterPro" id="IPR004173">
    <property type="entry name" value="3H_domain"/>
</dbReference>
<dbReference type="Proteomes" id="UP000294919">
    <property type="component" value="Unassembled WGS sequence"/>
</dbReference>
<evidence type="ECO:0000259" key="3">
    <source>
        <dbReference type="Pfam" id="PF08279"/>
    </source>
</evidence>
<organism evidence="4 5">
    <name type="scientific">Marinisporobacter balticus</name>
    <dbReference type="NCBI Taxonomy" id="2018667"/>
    <lineage>
        <taxon>Bacteria</taxon>
        <taxon>Bacillati</taxon>
        <taxon>Bacillota</taxon>
        <taxon>Clostridia</taxon>
        <taxon>Peptostreptococcales</taxon>
        <taxon>Thermotaleaceae</taxon>
        <taxon>Marinisporobacter</taxon>
    </lineage>
</organism>
<dbReference type="Pfam" id="PF08279">
    <property type="entry name" value="HTH_11"/>
    <property type="match status" value="1"/>
</dbReference>
<feature type="binding site" evidence="1">
    <location>
        <position position="86"/>
    </location>
    <ligand>
        <name>Ni(2+)</name>
        <dbReference type="ChEBI" id="CHEBI:49786"/>
    </ligand>
</feature>
<feature type="domain" description="3H" evidence="2">
    <location>
        <begin position="73"/>
        <end position="170"/>
    </location>
</feature>
<dbReference type="InterPro" id="IPR036388">
    <property type="entry name" value="WH-like_DNA-bd_sf"/>
</dbReference>
<reference evidence="4 5" key="1">
    <citation type="submission" date="2019-03" db="EMBL/GenBank/DDBJ databases">
        <title>Genomic Encyclopedia of Type Strains, Phase IV (KMG-IV): sequencing the most valuable type-strain genomes for metagenomic binning, comparative biology and taxonomic classification.</title>
        <authorList>
            <person name="Goeker M."/>
        </authorList>
    </citation>
    <scope>NUCLEOTIDE SEQUENCE [LARGE SCALE GENOMIC DNA]</scope>
    <source>
        <strain evidence="4 5">DSM 102940</strain>
    </source>
</reference>
<accession>A0A4R2KFL1</accession>
<evidence type="ECO:0000313" key="5">
    <source>
        <dbReference type="Proteomes" id="UP000294919"/>
    </source>
</evidence>
<dbReference type="InterPro" id="IPR036390">
    <property type="entry name" value="WH_DNA-bd_sf"/>
</dbReference>
<dbReference type="GO" id="GO:0046872">
    <property type="term" value="F:metal ion binding"/>
    <property type="evidence" value="ECO:0007669"/>
    <property type="project" value="UniProtKB-KW"/>
</dbReference>
<dbReference type="EMBL" id="SLWV01000023">
    <property type="protein sequence ID" value="TCO71017.1"/>
    <property type="molecule type" value="Genomic_DNA"/>
</dbReference>
<name>A0A4R2KFL1_9FIRM</name>
<dbReference type="Pfam" id="PF02829">
    <property type="entry name" value="3H"/>
    <property type="match status" value="1"/>
</dbReference>
<gene>
    <name evidence="4" type="ORF">EV214_1234</name>
</gene>
<comment type="caution">
    <text evidence="4">The sequence shown here is derived from an EMBL/GenBank/DDBJ whole genome shotgun (WGS) entry which is preliminary data.</text>
</comment>
<dbReference type="OrthoDB" id="9792661at2"/>
<dbReference type="Gene3D" id="3.30.1340.20">
    <property type="entry name" value="3H domain"/>
    <property type="match status" value="1"/>
</dbReference>
<feature type="domain" description="Helix-turn-helix type 11" evidence="3">
    <location>
        <begin position="6"/>
        <end position="58"/>
    </location>
</feature>
<proteinExistence type="predicted"/>
<keyword evidence="1" id="KW-0533">Nickel</keyword>
<dbReference type="InterPro" id="IPR013196">
    <property type="entry name" value="HTH_11"/>
</dbReference>